<name>A0A3L8S5H8_CHLGU</name>
<dbReference type="EMBL" id="QUSF01000056">
    <property type="protein sequence ID" value="RLV97495.1"/>
    <property type="molecule type" value="Genomic_DNA"/>
</dbReference>
<feature type="signal peptide" evidence="1">
    <location>
        <begin position="1"/>
        <end position="38"/>
    </location>
</feature>
<dbReference type="Proteomes" id="UP000276834">
    <property type="component" value="Unassembled WGS sequence"/>
</dbReference>
<keyword evidence="3" id="KW-1185">Reference proteome</keyword>
<feature type="chain" id="PRO_5017939786" evidence="1">
    <location>
        <begin position="39"/>
        <end position="81"/>
    </location>
</feature>
<evidence type="ECO:0000313" key="2">
    <source>
        <dbReference type="EMBL" id="RLV97495.1"/>
    </source>
</evidence>
<comment type="caution">
    <text evidence="2">The sequence shown here is derived from an EMBL/GenBank/DDBJ whole genome shotgun (WGS) entry which is preliminary data.</text>
</comment>
<evidence type="ECO:0000256" key="1">
    <source>
        <dbReference type="SAM" id="SignalP"/>
    </source>
</evidence>
<dbReference type="AlphaFoldDB" id="A0A3L8S5H8"/>
<evidence type="ECO:0000313" key="3">
    <source>
        <dbReference type="Proteomes" id="UP000276834"/>
    </source>
</evidence>
<gene>
    <name evidence="2" type="ORF">DV515_00011705</name>
</gene>
<sequence>MQAQKVTLGFTARSPHTTNTRWHWGCVLLSFLMLPTCSRRFQALGSGASPSPPKLHKDLPEALHLPTALAEVCRMQPWGEN</sequence>
<keyword evidence="1" id="KW-0732">Signal</keyword>
<protein>
    <submittedName>
        <fullName evidence="2">Uncharacterized protein</fullName>
    </submittedName>
</protein>
<accession>A0A3L8S5H8</accession>
<organism evidence="2 3">
    <name type="scientific">Chloebia gouldiae</name>
    <name type="common">Gouldian finch</name>
    <name type="synonym">Erythrura gouldiae</name>
    <dbReference type="NCBI Taxonomy" id="44316"/>
    <lineage>
        <taxon>Eukaryota</taxon>
        <taxon>Metazoa</taxon>
        <taxon>Chordata</taxon>
        <taxon>Craniata</taxon>
        <taxon>Vertebrata</taxon>
        <taxon>Euteleostomi</taxon>
        <taxon>Archelosauria</taxon>
        <taxon>Archosauria</taxon>
        <taxon>Dinosauria</taxon>
        <taxon>Saurischia</taxon>
        <taxon>Theropoda</taxon>
        <taxon>Coelurosauria</taxon>
        <taxon>Aves</taxon>
        <taxon>Neognathae</taxon>
        <taxon>Neoaves</taxon>
        <taxon>Telluraves</taxon>
        <taxon>Australaves</taxon>
        <taxon>Passeriformes</taxon>
        <taxon>Passeroidea</taxon>
        <taxon>Passeridae</taxon>
        <taxon>Chloebia</taxon>
    </lineage>
</organism>
<reference evidence="2 3" key="1">
    <citation type="journal article" date="2018" name="Proc. R. Soc. B">
        <title>A non-coding region near Follistatin controls head colour polymorphism in the Gouldian finch.</title>
        <authorList>
            <person name="Toomey M.B."/>
            <person name="Marques C.I."/>
            <person name="Andrade P."/>
            <person name="Araujo P.M."/>
            <person name="Sabatino S."/>
            <person name="Gazda M.A."/>
            <person name="Afonso S."/>
            <person name="Lopes R.J."/>
            <person name="Corbo J.C."/>
            <person name="Carneiro M."/>
        </authorList>
    </citation>
    <scope>NUCLEOTIDE SEQUENCE [LARGE SCALE GENOMIC DNA]</scope>
    <source>
        <strain evidence="2">Red01</strain>
        <tissue evidence="2">Muscle</tissue>
    </source>
</reference>
<proteinExistence type="predicted"/>